<keyword evidence="3" id="KW-0479">Metal-binding</keyword>
<feature type="chain" id="PRO_5046262678" evidence="6">
    <location>
        <begin position="20"/>
        <end position="309"/>
    </location>
</feature>
<dbReference type="PRINTS" id="PR00690">
    <property type="entry name" value="ADHESNFAMILY"/>
</dbReference>
<sequence length="309" mass="33355">MRTLLLALLTLLPAGAATACTDSDDRPRVVVTTNILGDITREIVGDQADVTVLMKPNADPHSFGLSAVQAAELERADLVVFNGLGLEENVLRHVEAARESGVATFETGKAVDPLTFQAHDDGGPEEEAGQPDPHFWTDPDRVRKAAGLIADQVVEHVDGVDEKAIRANADRYDDQLADLTTWMEKSFDRIPEKQRALVTNHHVFGYLAERFGFRVIGAVIPSGTTLASPSSSDLRSLTQAMREAGARTVFADSSQPKRLAEVLRTELGGQVRVVELYSESLTEKGKGAGTYLQMMRANTTAMTDGLTGA</sequence>
<dbReference type="SUPFAM" id="SSF53807">
    <property type="entry name" value="Helical backbone' metal receptor"/>
    <property type="match status" value="1"/>
</dbReference>
<dbReference type="PROSITE" id="PS51257">
    <property type="entry name" value="PROKAR_LIPOPROTEIN"/>
    <property type="match status" value="1"/>
</dbReference>
<dbReference type="NCBIfam" id="NF040870">
    <property type="entry name" value="AztC"/>
    <property type="match status" value="1"/>
</dbReference>
<gene>
    <name evidence="7" type="ORF">GCM10010383_78020</name>
</gene>
<dbReference type="InterPro" id="IPR047701">
    <property type="entry name" value="AztC-like"/>
</dbReference>
<evidence type="ECO:0000313" key="7">
    <source>
        <dbReference type="EMBL" id="GGX36307.1"/>
    </source>
</evidence>
<dbReference type="EMBL" id="BMWC01000025">
    <property type="protein sequence ID" value="GGX36307.1"/>
    <property type="molecule type" value="Genomic_DNA"/>
</dbReference>
<dbReference type="InterPro" id="IPR006127">
    <property type="entry name" value="ZnuA-like"/>
</dbReference>
<comment type="similarity">
    <text evidence="5">Belongs to the bacterial solute-binding protein 9 family.</text>
</comment>
<protein>
    <submittedName>
        <fullName evidence="7">ABC transporter substrate-binding protein</fullName>
    </submittedName>
</protein>
<dbReference type="InterPro" id="IPR006128">
    <property type="entry name" value="Lipoprotein_PsaA-like"/>
</dbReference>
<evidence type="ECO:0000313" key="8">
    <source>
        <dbReference type="Proteomes" id="UP000617743"/>
    </source>
</evidence>
<organism evidence="7 8">
    <name type="scientific">Streptomyces lomondensis</name>
    <dbReference type="NCBI Taxonomy" id="68229"/>
    <lineage>
        <taxon>Bacteria</taxon>
        <taxon>Bacillati</taxon>
        <taxon>Actinomycetota</taxon>
        <taxon>Actinomycetes</taxon>
        <taxon>Kitasatosporales</taxon>
        <taxon>Streptomycetaceae</taxon>
        <taxon>Streptomyces</taxon>
    </lineage>
</organism>
<dbReference type="Gene3D" id="3.40.50.1980">
    <property type="entry name" value="Nitrogenase molybdenum iron protein domain"/>
    <property type="match status" value="2"/>
</dbReference>
<evidence type="ECO:0000256" key="2">
    <source>
        <dbReference type="ARBA" id="ARBA00022448"/>
    </source>
</evidence>
<dbReference type="Proteomes" id="UP000617743">
    <property type="component" value="Unassembled WGS sequence"/>
</dbReference>
<dbReference type="PRINTS" id="PR00691">
    <property type="entry name" value="ADHESINB"/>
</dbReference>
<dbReference type="InterPro" id="IPR006129">
    <property type="entry name" value="AdhesinB"/>
</dbReference>
<evidence type="ECO:0000256" key="3">
    <source>
        <dbReference type="ARBA" id="ARBA00022723"/>
    </source>
</evidence>
<comment type="caution">
    <text evidence="7">The sequence shown here is derived from an EMBL/GenBank/DDBJ whole genome shotgun (WGS) entry which is preliminary data.</text>
</comment>
<dbReference type="PANTHER" id="PTHR42953">
    <property type="entry name" value="HIGH-AFFINITY ZINC UPTAKE SYSTEM PROTEIN ZNUA-RELATED"/>
    <property type="match status" value="1"/>
</dbReference>
<evidence type="ECO:0000256" key="5">
    <source>
        <dbReference type="RuleBase" id="RU003512"/>
    </source>
</evidence>
<evidence type="ECO:0000256" key="4">
    <source>
        <dbReference type="ARBA" id="ARBA00022729"/>
    </source>
</evidence>
<dbReference type="InterPro" id="IPR050492">
    <property type="entry name" value="Bact_metal-bind_prot9"/>
</dbReference>
<comment type="subcellular location">
    <subcellularLocation>
        <location evidence="1">Cell envelope</location>
    </subcellularLocation>
</comment>
<feature type="signal peptide" evidence="6">
    <location>
        <begin position="1"/>
        <end position="19"/>
    </location>
</feature>
<name>A0ABQ2XXD9_9ACTN</name>
<keyword evidence="4 6" id="KW-0732">Signal</keyword>
<evidence type="ECO:0000256" key="6">
    <source>
        <dbReference type="SAM" id="SignalP"/>
    </source>
</evidence>
<evidence type="ECO:0000256" key="1">
    <source>
        <dbReference type="ARBA" id="ARBA00004196"/>
    </source>
</evidence>
<accession>A0ABQ2XXD9</accession>
<reference evidence="8" key="1">
    <citation type="journal article" date="2019" name="Int. J. Syst. Evol. Microbiol.">
        <title>The Global Catalogue of Microorganisms (GCM) 10K type strain sequencing project: providing services to taxonomists for standard genome sequencing and annotation.</title>
        <authorList>
            <consortium name="The Broad Institute Genomics Platform"/>
            <consortium name="The Broad Institute Genome Sequencing Center for Infectious Disease"/>
            <person name="Wu L."/>
            <person name="Ma J."/>
        </authorList>
    </citation>
    <scope>NUCLEOTIDE SEQUENCE [LARGE SCALE GENOMIC DNA]</scope>
    <source>
        <strain evidence="8">JCM 4866</strain>
    </source>
</reference>
<dbReference type="Pfam" id="PF01297">
    <property type="entry name" value="ZnuA"/>
    <property type="match status" value="1"/>
</dbReference>
<keyword evidence="2 5" id="KW-0813">Transport</keyword>
<keyword evidence="8" id="KW-1185">Reference proteome</keyword>
<dbReference type="PANTHER" id="PTHR42953:SF1">
    <property type="entry name" value="METAL-BINDING PROTEIN HI_0362-RELATED"/>
    <property type="match status" value="1"/>
</dbReference>
<proteinExistence type="inferred from homology"/>